<feature type="region of interest" description="Disordered" evidence="1">
    <location>
        <begin position="1135"/>
        <end position="1189"/>
    </location>
</feature>
<feature type="region of interest" description="Disordered" evidence="1">
    <location>
        <begin position="1805"/>
        <end position="1868"/>
    </location>
</feature>
<feature type="compositionally biased region" description="Low complexity" evidence="1">
    <location>
        <begin position="2353"/>
        <end position="2385"/>
    </location>
</feature>
<feature type="compositionally biased region" description="Polar residues" evidence="1">
    <location>
        <begin position="371"/>
        <end position="380"/>
    </location>
</feature>
<dbReference type="OrthoDB" id="5967287at2759"/>
<dbReference type="Proteomes" id="UP000606786">
    <property type="component" value="Unassembled WGS sequence"/>
</dbReference>
<feature type="compositionally biased region" description="Low complexity" evidence="1">
    <location>
        <begin position="671"/>
        <end position="690"/>
    </location>
</feature>
<sequence length="2498" mass="268723">MQLKQIDSCVRITVQIPKDAAQRLRQLAAEGNPALRALGIMSVQLDGDSVISIKLPGQEINLKTSDNAVENPSSTASGLGEFAQLLQNGGNAIECISDPSGRGSILQSQMQYGVPTQNISQAINDGISPQPQLIQQQVVQERRNLLLGGPSTSSAAQAVLQKQQLQQQQLQHHSSQRQPLFKPPNTVCPMDGKVPVPPISSNLNGGLSNRDYPFVSMRQARVLQGRENALNSGLVNVNQSYSPSSSQSLPSPQHELGSGLGPSPNVPLKFIKNSPNIELTKTSVLAGNKSQFLQPPPPPYPGMSNITSNIVHKPTSQLNKPVQNYLQKRVGGPAGLQATNVTSPNNNNIAISSPLLVNLLQNDGNPVASQVKLSPQMSVMQTQQKTQQQQPQQTLPLSSVNQHPQMMGSPMRTQTVATSVMLENKQNHQQQQDPLLHSATENNLITASSTMGMPLSPSVNSSILNLHQQQQQQPQQQQPQQIITSPGSSLFGHQHFQPPQQHMASQQNNFLRQQSQQQAGVVTVPGVPTHRFIQQQQQQQQQQPFQQTQMIPTHQHQGPQQPSVSGIMLSNVHPQQQQQQQQQQQPDVRQARPGSAMPGHVLVQQHQQQAHQFLSSGGISPAASHSPASSHHSMHSPLMGPHQQQQLLSPSTTPIQSPHSHPPLASNILGQQQQQQHVQLHQQQHQIQQQKKTTLLAPTAASPSSHSVTFHHNTQVPLSSIGAGPSNTVSGSSISNALPPPPDYNQAANTTSTTHWPTLNKQLDSETKISFQEFDRYQMQYNLQQQRINKNHQTQTQKQDPRKQQLNDNVTASETETIPGIVGVSSLDNTASGLPDPLISLSDFEALTTNDLDALLPTLNCLESTLSLDDKNELESLLQDAKDLDLDLIEENLSAVGVDIDETAAAASSLLDADVTQVPPNVTLSLNTMQFEQNVQQQQSSLSESNNIMAMRQNQLQPQLNMIQMQDQMMHNRYKSEDNSILLSNQSHQKVHVNQNLLSHSSQIPLQSNQQLQQQGIIHQKQKGGLVDGNCFSSKPTSGAVSSSKSRKKQFLINPLTGEMEPMQSDDSETEAEQETKQLLSNLKKSNVVSSLIESFNCNRPSDNLPNSLLEDDSNSSGTAVSKVSANEANNLIVSGTGSDIAPSPDSLKSNKSNRSVKHTKRDGGQVPNKSLILNNTGEYGVNKTPSPSLTAISKTTALTTSNVVHRKSKSNINREKHQNNVREKKQDVNASSEATKPKRTKANARSKAVSNALTAKAVSNAMVSESTSTTLSNVVSKVHAADMGNTNEKIKLRLKLEKKEPVSPAYKVDVSFSTPPKSETPENSSLSITQQSNNNISIQPNVTVSQNSTISTNLRQHQQQNHLETGRLIQNQPTGFSNFTPPQSQSSVSVEPSGSSDEPRVPPLHISLRGGKNSIVIKSSRKDRKKPQGMTSMSTVVSSGDADDDQKQKTNKQLRPQTLQLLDVGTAVMNSEKVLPFYSCVSTALTPSVFNNTVSCNNALTVMSSSRLQTISSGEPTSTTVSMTMSSATPSFLCNKNGLTISAIKSLDTKSGTSLNDNRNLIIGSTNVGTLPFPPQLMQQSQYQKQQTTNEPTSLPSSITLNSISNSNVVVSSSDKSASVVNRVISSLSSKSAATITPVGIGGGKPLTKNHNPPSYLTAVQQLQQQKHQQKQLEKQAQFSVLSGSQSAQQTIVAVATMLPSATTLKRVTVPKSLTEQGDTTNKTERLTVTEESNVYREAPAHSSIPSSPQIVGIKKQANENIRNEPVSTIQTVVSNGGPNIGIVVSNSQNNVASTSLPTLSNAILRNSPASNGSGTLGHGNGNGTGEDSGIESMDALSEKSPHQQTSSSPIQQQINNGGNGGGTSNVEKPIVAAASAATKKSLGNQTNNETIIIKDMTTKIITQSKDDKAALHLKPEEKCNFIDFAEDEIEKALAKMEGFNEDLLQVDTSSNVNSVSQAATTNSAGASPKIKETLNKEQLERISSVKIATDTVKQLSEKVEIEDKKNIQLSSVGNRSTPEIKEDKFYAKNNDGIENDTESAVDAKNQSVTLDSSDGKIKENIGVDNVKKAEHETQNHRYESNSVFPPISIEIPMQSELESNRIRTRASSRLGSPMDANKMSPTVLITTNESNANSFVIASNKHINKIGVSSQDNANSQLTISIIDNGIESGIGNKRKRQESAASTNSSNNECSDEKRLRANSISIATGGLVANEMDENMTQSSSSNEMQDVSKVCDIRKCEESSDSDEPLIEVAEKVRNSKVGNTTTAVNSNESAIQATLANLTTTGKSELSNTSGSDKSTRNNRTLHINKTSNVTSAIGNVSTLSPPPSQGKSTGATSAAAFTSLTGTLKTAGNATSSATSMESNSSDIGSTSFSPTSSAYSTRGNTTSTAPSYSGAGSLNNNNNISDEKIGTRRSVRTNAGVHKNVYGRTISSTATSTIVQNTDPSKASIPAKVVGIHGNDHIGVVEARRKTRSAVIGEAQLTEGRRRRSSRDNK</sequence>
<feature type="compositionally biased region" description="Polar residues" evidence="1">
    <location>
        <begin position="1168"/>
        <end position="1189"/>
    </location>
</feature>
<organism evidence="3 4">
    <name type="scientific">Ceratitis capitata</name>
    <name type="common">Mediterranean fruit fly</name>
    <name type="synonym">Tephritis capitata</name>
    <dbReference type="NCBI Taxonomy" id="7213"/>
    <lineage>
        <taxon>Eukaryota</taxon>
        <taxon>Metazoa</taxon>
        <taxon>Ecdysozoa</taxon>
        <taxon>Arthropoda</taxon>
        <taxon>Hexapoda</taxon>
        <taxon>Insecta</taxon>
        <taxon>Pterygota</taxon>
        <taxon>Neoptera</taxon>
        <taxon>Endopterygota</taxon>
        <taxon>Diptera</taxon>
        <taxon>Brachycera</taxon>
        <taxon>Muscomorpha</taxon>
        <taxon>Tephritoidea</taxon>
        <taxon>Tephritidae</taxon>
        <taxon>Ceratitis</taxon>
        <taxon>Ceratitis</taxon>
    </lineage>
</organism>
<feature type="compositionally biased region" description="Basic and acidic residues" evidence="1">
    <location>
        <begin position="1213"/>
        <end position="1228"/>
    </location>
</feature>
<feature type="region of interest" description="Disordered" evidence="1">
    <location>
        <begin position="2353"/>
        <end position="2420"/>
    </location>
</feature>
<dbReference type="Pfam" id="PF13820">
    <property type="entry name" value="NCOA6_TRADD-N"/>
    <property type="match status" value="1"/>
</dbReference>
<feature type="region of interest" description="Disordered" evidence="1">
    <location>
        <begin position="236"/>
        <end position="262"/>
    </location>
</feature>
<feature type="compositionally biased region" description="Low complexity" evidence="1">
    <location>
        <begin position="493"/>
        <end position="518"/>
    </location>
</feature>
<feature type="region of interest" description="Disordered" evidence="1">
    <location>
        <begin position="2320"/>
        <end position="2339"/>
    </location>
</feature>
<reference evidence="3" key="1">
    <citation type="submission" date="2020-11" db="EMBL/GenBank/DDBJ databases">
        <authorList>
            <person name="Whitehead M."/>
        </authorList>
    </citation>
    <scope>NUCLEOTIDE SEQUENCE</scope>
    <source>
        <strain evidence="3">EGII</strain>
    </source>
</reference>
<protein>
    <submittedName>
        <fullName evidence="3">(Mediterranean fruit fly) hypothetical protein</fullName>
    </submittedName>
</protein>
<feature type="region of interest" description="Disordered" evidence="1">
    <location>
        <begin position="1372"/>
        <end position="1453"/>
    </location>
</feature>
<evidence type="ECO:0000313" key="3">
    <source>
        <dbReference type="EMBL" id="CAD6999345.1"/>
    </source>
</evidence>
<feature type="compositionally biased region" description="Polar residues" evidence="1">
    <location>
        <begin position="725"/>
        <end position="736"/>
    </location>
</feature>
<feature type="compositionally biased region" description="Polar residues" evidence="1">
    <location>
        <begin position="643"/>
        <end position="659"/>
    </location>
</feature>
<feature type="compositionally biased region" description="Polar residues" evidence="1">
    <location>
        <begin position="1031"/>
        <end position="1044"/>
    </location>
</feature>
<feature type="region of interest" description="Disordered" evidence="1">
    <location>
        <begin position="163"/>
        <end position="208"/>
    </location>
</feature>
<accession>A0A811UNF7</accession>
<feature type="region of interest" description="Disordered" evidence="1">
    <location>
        <begin position="1029"/>
        <end position="1076"/>
    </location>
</feature>
<feature type="region of interest" description="Disordered" evidence="1">
    <location>
        <begin position="1302"/>
        <end position="1330"/>
    </location>
</feature>
<feature type="domain" description="Nuclear receptor coactivator 6 TRADD-N" evidence="2">
    <location>
        <begin position="10"/>
        <end position="71"/>
    </location>
</feature>
<feature type="compositionally biased region" description="Polar residues" evidence="1">
    <location>
        <begin position="2386"/>
        <end position="2408"/>
    </location>
</feature>
<feature type="compositionally biased region" description="Low complexity" evidence="1">
    <location>
        <begin position="1844"/>
        <end position="1858"/>
    </location>
</feature>
<feature type="compositionally biased region" description="Polar residues" evidence="1">
    <location>
        <begin position="1372"/>
        <end position="1381"/>
    </location>
</feature>
<feature type="region of interest" description="Disordered" evidence="1">
    <location>
        <begin position="371"/>
        <end position="402"/>
    </location>
</feature>
<feature type="compositionally biased region" description="Polar residues" evidence="1">
    <location>
        <begin position="1430"/>
        <end position="1439"/>
    </location>
</feature>
<gene>
    <name evidence="3" type="ORF">CCAP1982_LOCUS7872</name>
</gene>
<feature type="compositionally biased region" description="Low complexity" evidence="1">
    <location>
        <begin position="239"/>
        <end position="253"/>
    </location>
</feature>
<feature type="compositionally biased region" description="Polar residues" evidence="1">
    <location>
        <begin position="550"/>
        <end position="564"/>
    </location>
</feature>
<feature type="region of interest" description="Disordered" evidence="1">
    <location>
        <begin position="465"/>
        <end position="519"/>
    </location>
</feature>
<name>A0A811UNF7_CERCA</name>
<proteinExistence type="predicted"/>
<feature type="compositionally biased region" description="Low complexity" evidence="1">
    <location>
        <begin position="163"/>
        <end position="178"/>
    </location>
</feature>
<feature type="region of interest" description="Disordered" evidence="1">
    <location>
        <begin position="2288"/>
        <end position="2308"/>
    </location>
</feature>
<feature type="compositionally biased region" description="Low complexity" evidence="1">
    <location>
        <begin position="1382"/>
        <end position="1397"/>
    </location>
</feature>
<dbReference type="InterPro" id="IPR032715">
    <property type="entry name" value="NCOA6_TRADD-N"/>
</dbReference>
<feature type="compositionally biased region" description="Low complexity" evidence="1">
    <location>
        <begin position="534"/>
        <end position="549"/>
    </location>
</feature>
<feature type="compositionally biased region" description="Polar residues" evidence="1">
    <location>
        <begin position="789"/>
        <end position="798"/>
    </location>
</feature>
<feature type="region of interest" description="Disordered" evidence="1">
    <location>
        <begin position="2172"/>
        <end position="2200"/>
    </location>
</feature>
<feature type="compositionally biased region" description="Acidic residues" evidence="1">
    <location>
        <begin position="1064"/>
        <end position="1073"/>
    </location>
</feature>
<feature type="compositionally biased region" description="Low complexity" evidence="1">
    <location>
        <begin position="2182"/>
        <end position="2192"/>
    </location>
</feature>
<evidence type="ECO:0000313" key="4">
    <source>
        <dbReference type="Proteomes" id="UP000606786"/>
    </source>
</evidence>
<feature type="compositionally biased region" description="Gly residues" evidence="1">
    <location>
        <begin position="1816"/>
        <end position="1828"/>
    </location>
</feature>
<feature type="compositionally biased region" description="Low complexity" evidence="1">
    <location>
        <begin position="381"/>
        <end position="394"/>
    </location>
</feature>
<feature type="region of interest" description="Disordered" evidence="1">
    <location>
        <begin position="532"/>
        <end position="761"/>
    </location>
</feature>
<evidence type="ECO:0000259" key="2">
    <source>
        <dbReference type="Pfam" id="PF13820"/>
    </source>
</evidence>
<evidence type="ECO:0000256" key="1">
    <source>
        <dbReference type="SAM" id="MobiDB-lite"/>
    </source>
</evidence>
<dbReference type="EMBL" id="CAJHJT010000012">
    <property type="protein sequence ID" value="CAD6999345.1"/>
    <property type="molecule type" value="Genomic_DNA"/>
</dbReference>
<feature type="compositionally biased region" description="Low complexity" evidence="1">
    <location>
        <begin position="468"/>
        <end position="481"/>
    </location>
</feature>
<feature type="compositionally biased region" description="Polar residues" evidence="1">
    <location>
        <begin position="746"/>
        <end position="761"/>
    </location>
</feature>
<keyword evidence="4" id="KW-1185">Reference proteome</keyword>
<feature type="compositionally biased region" description="Low complexity" evidence="1">
    <location>
        <begin position="575"/>
        <end position="585"/>
    </location>
</feature>
<feature type="region of interest" description="Disordered" evidence="1">
    <location>
        <begin position="1100"/>
        <end position="1122"/>
    </location>
</feature>
<feature type="region of interest" description="Disordered" evidence="1">
    <location>
        <begin position="789"/>
        <end position="808"/>
    </location>
</feature>
<comment type="caution">
    <text evidence="3">The sequence shown here is derived from an EMBL/GenBank/DDBJ whole genome shotgun (WGS) entry which is preliminary data.</text>
</comment>
<feature type="compositionally biased region" description="Low complexity" evidence="1">
    <location>
        <begin position="604"/>
        <end position="642"/>
    </location>
</feature>
<feature type="compositionally biased region" description="Polar residues" evidence="1">
    <location>
        <begin position="701"/>
        <end position="718"/>
    </location>
</feature>
<feature type="region of interest" description="Disordered" evidence="1">
    <location>
        <begin position="1204"/>
        <end position="1248"/>
    </location>
</feature>